<dbReference type="Pfam" id="PF05368">
    <property type="entry name" value="NmrA"/>
    <property type="match status" value="1"/>
</dbReference>
<dbReference type="AlphaFoldDB" id="A0A6A5ZRL8"/>
<dbReference type="InterPro" id="IPR036291">
    <property type="entry name" value="NAD(P)-bd_dom_sf"/>
</dbReference>
<dbReference type="InterPro" id="IPR008030">
    <property type="entry name" value="NmrA-like"/>
</dbReference>
<dbReference type="Gene3D" id="3.90.25.10">
    <property type="entry name" value="UDP-galactose 4-epimerase, domain 1"/>
    <property type="match status" value="1"/>
</dbReference>
<gene>
    <name evidence="2" type="ORF">BDV96DRAFT_142848</name>
</gene>
<dbReference type="PANTHER" id="PTHR43162:SF1">
    <property type="entry name" value="PRESTALK A DIFFERENTIATION PROTEIN A"/>
    <property type="match status" value="1"/>
</dbReference>
<feature type="domain" description="NmrA-like" evidence="1">
    <location>
        <begin position="7"/>
        <end position="258"/>
    </location>
</feature>
<name>A0A6A5ZRL8_9PLEO</name>
<dbReference type="PANTHER" id="PTHR43162">
    <property type="match status" value="1"/>
</dbReference>
<dbReference type="Gene3D" id="3.40.50.720">
    <property type="entry name" value="NAD(P)-binding Rossmann-like Domain"/>
    <property type="match status" value="1"/>
</dbReference>
<dbReference type="SUPFAM" id="SSF51735">
    <property type="entry name" value="NAD(P)-binding Rossmann-fold domains"/>
    <property type="match status" value="1"/>
</dbReference>
<dbReference type="Proteomes" id="UP000799770">
    <property type="component" value="Unassembled WGS sequence"/>
</dbReference>
<organism evidence="2 3">
    <name type="scientific">Lophiotrema nucula</name>
    <dbReference type="NCBI Taxonomy" id="690887"/>
    <lineage>
        <taxon>Eukaryota</taxon>
        <taxon>Fungi</taxon>
        <taxon>Dikarya</taxon>
        <taxon>Ascomycota</taxon>
        <taxon>Pezizomycotina</taxon>
        <taxon>Dothideomycetes</taxon>
        <taxon>Pleosporomycetidae</taxon>
        <taxon>Pleosporales</taxon>
        <taxon>Lophiotremataceae</taxon>
        <taxon>Lophiotrema</taxon>
    </lineage>
</organism>
<accession>A0A6A5ZRL8</accession>
<evidence type="ECO:0000313" key="3">
    <source>
        <dbReference type="Proteomes" id="UP000799770"/>
    </source>
</evidence>
<sequence>MSADPSKDLLLITCASGKQATRLLPLLSEWKRLRLAVHSSSSKDRLQSQHPHADVVQTDLYSPSNCAALMKDVNVVIHIGPSYHVHEAEIGYMMIDAAVESHQNGTGSLKHFILSSVLNSQLRKMMNHDCKRVVEEYIMESGLPYTILQPTTFMDNIPVQVFMQQEQPKFVSAWSTENKFSMIALRDLSEVFRKVLIEREKHFYAQYPLVSTHTTLSFGEAMSIISSKIGKEIQVSVAPYREAVDSVLVRLFGEAVGVDQRSKDVAQRMILFYDNRGLVGNANVLEWLLGRSATQFGDWVDSRVGEESQKK</sequence>
<proteinExistence type="predicted"/>
<keyword evidence="3" id="KW-1185">Reference proteome</keyword>
<dbReference type="EMBL" id="ML977311">
    <property type="protein sequence ID" value="KAF2122352.1"/>
    <property type="molecule type" value="Genomic_DNA"/>
</dbReference>
<evidence type="ECO:0000259" key="1">
    <source>
        <dbReference type="Pfam" id="PF05368"/>
    </source>
</evidence>
<protein>
    <recommendedName>
        <fullName evidence="1">NmrA-like domain-containing protein</fullName>
    </recommendedName>
</protein>
<evidence type="ECO:0000313" key="2">
    <source>
        <dbReference type="EMBL" id="KAF2122352.1"/>
    </source>
</evidence>
<dbReference type="OrthoDB" id="419598at2759"/>
<dbReference type="InterPro" id="IPR051604">
    <property type="entry name" value="Ergot_Alk_Oxidoreductase"/>
</dbReference>
<reference evidence="2" key="1">
    <citation type="journal article" date="2020" name="Stud. Mycol.">
        <title>101 Dothideomycetes genomes: a test case for predicting lifestyles and emergence of pathogens.</title>
        <authorList>
            <person name="Haridas S."/>
            <person name="Albert R."/>
            <person name="Binder M."/>
            <person name="Bloem J."/>
            <person name="Labutti K."/>
            <person name="Salamov A."/>
            <person name="Andreopoulos B."/>
            <person name="Baker S."/>
            <person name="Barry K."/>
            <person name="Bills G."/>
            <person name="Bluhm B."/>
            <person name="Cannon C."/>
            <person name="Castanera R."/>
            <person name="Culley D."/>
            <person name="Daum C."/>
            <person name="Ezra D."/>
            <person name="Gonzalez J."/>
            <person name="Henrissat B."/>
            <person name="Kuo A."/>
            <person name="Liang C."/>
            <person name="Lipzen A."/>
            <person name="Lutzoni F."/>
            <person name="Magnuson J."/>
            <person name="Mondo S."/>
            <person name="Nolan M."/>
            <person name="Ohm R."/>
            <person name="Pangilinan J."/>
            <person name="Park H.-J."/>
            <person name="Ramirez L."/>
            <person name="Alfaro M."/>
            <person name="Sun H."/>
            <person name="Tritt A."/>
            <person name="Yoshinaga Y."/>
            <person name="Zwiers L.-H."/>
            <person name="Turgeon B."/>
            <person name="Goodwin S."/>
            <person name="Spatafora J."/>
            <person name="Crous P."/>
            <person name="Grigoriev I."/>
        </authorList>
    </citation>
    <scope>NUCLEOTIDE SEQUENCE</scope>
    <source>
        <strain evidence="2">CBS 627.86</strain>
    </source>
</reference>